<evidence type="ECO:0000313" key="2">
    <source>
        <dbReference type="EMBL" id="OLF15005.1"/>
    </source>
</evidence>
<protein>
    <recommendedName>
        <fullName evidence="4">Antitoxin</fullName>
    </recommendedName>
</protein>
<feature type="region of interest" description="Disordered" evidence="1">
    <location>
        <begin position="16"/>
        <end position="92"/>
    </location>
</feature>
<proteinExistence type="predicted"/>
<dbReference type="AlphaFoldDB" id="A0A1Q8CKX6"/>
<dbReference type="RefSeq" id="WP_075128034.1">
    <property type="nucleotide sequence ID" value="NZ_MSIE01000046.1"/>
</dbReference>
<evidence type="ECO:0000256" key="1">
    <source>
        <dbReference type="SAM" id="MobiDB-lite"/>
    </source>
</evidence>
<evidence type="ECO:0008006" key="4">
    <source>
        <dbReference type="Google" id="ProtNLM"/>
    </source>
</evidence>
<name>A0A1Q8CKX6_9PSEU</name>
<comment type="caution">
    <text evidence="2">The sequence shown here is derived from an EMBL/GenBank/DDBJ whole genome shotgun (WGS) entry which is preliminary data.</text>
</comment>
<gene>
    <name evidence="2" type="ORF">BU204_24205</name>
</gene>
<feature type="compositionally biased region" description="Low complexity" evidence="1">
    <location>
        <begin position="28"/>
        <end position="66"/>
    </location>
</feature>
<accession>A0A1Q8CKX6</accession>
<organism evidence="2 3">
    <name type="scientific">Actinophytocola xanthii</name>
    <dbReference type="NCBI Taxonomy" id="1912961"/>
    <lineage>
        <taxon>Bacteria</taxon>
        <taxon>Bacillati</taxon>
        <taxon>Actinomycetota</taxon>
        <taxon>Actinomycetes</taxon>
        <taxon>Pseudonocardiales</taxon>
        <taxon>Pseudonocardiaceae</taxon>
    </lineage>
</organism>
<evidence type="ECO:0000313" key="3">
    <source>
        <dbReference type="Proteomes" id="UP000185596"/>
    </source>
</evidence>
<reference evidence="2 3" key="1">
    <citation type="submission" date="2016-12" db="EMBL/GenBank/DDBJ databases">
        <title>The draft genome sequence of Actinophytocola sp. 11-183.</title>
        <authorList>
            <person name="Wang W."/>
            <person name="Yuan L."/>
        </authorList>
    </citation>
    <scope>NUCLEOTIDE SEQUENCE [LARGE SCALE GENOMIC DNA]</scope>
    <source>
        <strain evidence="2 3">11-183</strain>
    </source>
</reference>
<dbReference type="EMBL" id="MSIE01000046">
    <property type="protein sequence ID" value="OLF15005.1"/>
    <property type="molecule type" value="Genomic_DNA"/>
</dbReference>
<dbReference type="Proteomes" id="UP000185596">
    <property type="component" value="Unassembled WGS sequence"/>
</dbReference>
<keyword evidence="3" id="KW-1185">Reference proteome</keyword>
<sequence>MGLFDAVREKAAELLSGATDKVSELTGTDLADAQQNATDTAQNLGEGAQGYADQAQGAGQDIAGHATDAAQNTTDSVIDPAIGGDIDPRGQR</sequence>